<organism evidence="1 2">
    <name type="scientific">Blautia wexlerae</name>
    <dbReference type="NCBI Taxonomy" id="418240"/>
    <lineage>
        <taxon>Bacteria</taxon>
        <taxon>Bacillati</taxon>
        <taxon>Bacillota</taxon>
        <taxon>Clostridia</taxon>
        <taxon>Lachnospirales</taxon>
        <taxon>Lachnospiraceae</taxon>
        <taxon>Blautia</taxon>
    </lineage>
</organism>
<accession>A0A6L8T5U8</accession>
<name>A0A6L8T5U8_9FIRM</name>
<dbReference type="Proteomes" id="UP000477285">
    <property type="component" value="Unassembled WGS sequence"/>
</dbReference>
<proteinExistence type="predicted"/>
<sequence>MIIPIPCKLGEKALCNGRMLVFCGVDWFRWSSGMEYTYFFETGDSWHEANFCTGDGAGMSKYIEVDNTLLSSFVLREKGFPLRGEGYVEGFRFKNGRTYAHILCETFYFSHHCVESDEKGHCVPGGDIIFQRNWNEKQIDAILSKRGGKGRENNIS</sequence>
<reference evidence="1 2" key="1">
    <citation type="journal article" date="2019" name="Nat. Med.">
        <title>A library of human gut bacterial isolates paired with longitudinal multiomics data enables mechanistic microbiome research.</title>
        <authorList>
            <person name="Poyet M."/>
            <person name="Groussin M."/>
            <person name="Gibbons S.M."/>
            <person name="Avila-Pacheco J."/>
            <person name="Jiang X."/>
            <person name="Kearney S.M."/>
            <person name="Perrotta A.R."/>
            <person name="Berdy B."/>
            <person name="Zhao S."/>
            <person name="Lieberman T.D."/>
            <person name="Swanson P.K."/>
            <person name="Smith M."/>
            <person name="Roesemann S."/>
            <person name="Alexander J.E."/>
            <person name="Rich S.A."/>
            <person name="Livny J."/>
            <person name="Vlamakis H."/>
            <person name="Clish C."/>
            <person name="Bullock K."/>
            <person name="Deik A."/>
            <person name="Scott J."/>
            <person name="Pierce K.A."/>
            <person name="Xavier R.J."/>
            <person name="Alm E.J."/>
        </authorList>
    </citation>
    <scope>NUCLEOTIDE SEQUENCE [LARGE SCALE GENOMIC DNA]</scope>
    <source>
        <strain evidence="1 2">BIOML-A1</strain>
    </source>
</reference>
<dbReference type="RefSeq" id="WP_161233986.1">
    <property type="nucleotide sequence ID" value="NZ_WWVI01000036.1"/>
</dbReference>
<dbReference type="EMBL" id="WWVQ01000036">
    <property type="protein sequence ID" value="MZL34292.1"/>
    <property type="molecule type" value="Genomic_DNA"/>
</dbReference>
<evidence type="ECO:0000313" key="1">
    <source>
        <dbReference type="EMBL" id="MZL34292.1"/>
    </source>
</evidence>
<protein>
    <submittedName>
        <fullName evidence="1">Uncharacterized protein</fullName>
    </submittedName>
</protein>
<evidence type="ECO:0000313" key="2">
    <source>
        <dbReference type="Proteomes" id="UP000477285"/>
    </source>
</evidence>
<dbReference type="AlphaFoldDB" id="A0A6L8T5U8"/>
<gene>
    <name evidence="1" type="ORF">GT728_14040</name>
</gene>
<comment type="caution">
    <text evidence="1">The sequence shown here is derived from an EMBL/GenBank/DDBJ whole genome shotgun (WGS) entry which is preliminary data.</text>
</comment>